<feature type="transmembrane region" description="Helical" evidence="1">
    <location>
        <begin position="15"/>
        <end position="33"/>
    </location>
</feature>
<dbReference type="Proteomes" id="UP000309454">
    <property type="component" value="Unassembled WGS sequence"/>
</dbReference>
<organism evidence="2 5">
    <name type="scientific">Parvibacter caecicola</name>
    <dbReference type="NCBI Taxonomy" id="747645"/>
    <lineage>
        <taxon>Bacteria</taxon>
        <taxon>Bacillati</taxon>
        <taxon>Actinomycetota</taxon>
        <taxon>Coriobacteriia</taxon>
        <taxon>Coriobacteriales</taxon>
        <taxon>Coriobacteriaceae</taxon>
        <taxon>Parvibacter</taxon>
    </lineage>
</organism>
<dbReference type="GeneID" id="93357442"/>
<keyword evidence="1" id="KW-1133">Transmembrane helix</keyword>
<keyword evidence="1" id="KW-0472">Membrane</keyword>
<gene>
    <name evidence="3" type="ORF">E5982_08945</name>
    <name evidence="2" type="ORF">FHR31_001550</name>
</gene>
<keyword evidence="1" id="KW-0812">Transmembrane</keyword>
<evidence type="ECO:0000313" key="5">
    <source>
        <dbReference type="Proteomes" id="UP000530850"/>
    </source>
</evidence>
<dbReference type="EMBL" id="JACHYA010000005">
    <property type="protein sequence ID" value="MBB3171724.1"/>
    <property type="molecule type" value="Genomic_DNA"/>
</dbReference>
<feature type="transmembrane region" description="Helical" evidence="1">
    <location>
        <begin position="126"/>
        <end position="146"/>
    </location>
</feature>
<dbReference type="AlphaFoldDB" id="A0A3N0A9L5"/>
<feature type="transmembrane region" description="Helical" evidence="1">
    <location>
        <begin position="158"/>
        <end position="180"/>
    </location>
</feature>
<evidence type="ECO:0000313" key="2">
    <source>
        <dbReference type="EMBL" id="MBB3171724.1"/>
    </source>
</evidence>
<name>A0A3N0A9L5_9ACTN</name>
<dbReference type="Proteomes" id="UP000530850">
    <property type="component" value="Unassembled WGS sequence"/>
</dbReference>
<evidence type="ECO:0000313" key="4">
    <source>
        <dbReference type="Proteomes" id="UP000309454"/>
    </source>
</evidence>
<dbReference type="EMBL" id="SSTM01000008">
    <property type="protein sequence ID" value="TJW09648.1"/>
    <property type="molecule type" value="Genomic_DNA"/>
</dbReference>
<feature type="transmembrane region" description="Helical" evidence="1">
    <location>
        <begin position="53"/>
        <end position="74"/>
    </location>
</feature>
<evidence type="ECO:0000256" key="1">
    <source>
        <dbReference type="SAM" id="Phobius"/>
    </source>
</evidence>
<accession>A0A3N0A9L5</accession>
<proteinExistence type="predicted"/>
<comment type="caution">
    <text evidence="2">The sequence shown here is derived from an EMBL/GenBank/DDBJ whole genome shotgun (WGS) entry which is preliminary data.</text>
</comment>
<keyword evidence="4" id="KW-1185">Reference proteome</keyword>
<feature type="transmembrane region" description="Helical" evidence="1">
    <location>
        <begin position="95"/>
        <end position="120"/>
    </location>
</feature>
<reference evidence="3 4" key="1">
    <citation type="submission" date="2019-04" db="EMBL/GenBank/DDBJ databases">
        <title>Microbes associate with the intestines of laboratory mice.</title>
        <authorList>
            <person name="Navarre W."/>
            <person name="Wong E."/>
            <person name="Huang K.C."/>
            <person name="Tropini C."/>
            <person name="Ng K."/>
            <person name="Yu B."/>
        </authorList>
    </citation>
    <scope>NUCLEOTIDE SEQUENCE [LARGE SCALE GENOMIC DNA]</scope>
    <source>
        <strain evidence="3 4">NM48_B13</strain>
    </source>
</reference>
<dbReference type="RefSeq" id="WP_123186127.1">
    <property type="nucleotide sequence ID" value="NZ_CAPYQC010000001.1"/>
</dbReference>
<reference evidence="2 5" key="2">
    <citation type="submission" date="2020-08" db="EMBL/GenBank/DDBJ databases">
        <title>Sequencing the genomes of 1000 actinobacteria strains.</title>
        <authorList>
            <person name="Klenk H.-P."/>
        </authorList>
    </citation>
    <scope>NUCLEOTIDE SEQUENCE [LARGE SCALE GENOMIC DNA]</scope>
    <source>
        <strain evidence="2 5">DSM 22242</strain>
    </source>
</reference>
<evidence type="ECO:0000313" key="3">
    <source>
        <dbReference type="EMBL" id="TJW09648.1"/>
    </source>
</evidence>
<protein>
    <submittedName>
        <fullName evidence="2">Uncharacterized protein</fullName>
    </submittedName>
</protein>
<sequence length="289" mass="31423">MLFNQGMRLGVGQKATVIVAALALLGGFSLFIYGEWGPSIGTAAMGARVGQTVGVALFGISMLMFCGLFAWLDVRVLRDTAPTLRKAQGKQLVRELGTVALNVLVYGGTVVLFLGCIAALDDIFFPGGIFVLLLMVGCVAGFVAYRRYRHRHKATYEFMGDLALLLVLLVMGLVGLTGAVSQGSDVTDDLARGPITINAIASDVQQNHPRGRHRALRQDSITVRYDSEDGQRYYVTISQADWPEAVRQQNDQIFSRVTLYPNSGIFVEAQPWAEGAQVMADHLEVLLPD</sequence>